<dbReference type="Proteomes" id="UP000294200">
    <property type="component" value="Unassembled WGS sequence"/>
</dbReference>
<reference evidence="1 2" key="1">
    <citation type="submission" date="2017-02" db="EMBL/GenBank/DDBJ databases">
        <title>Paraburkholderia sophoroidis sp. nov. and Paraburkholderia steynii sp. nov. rhizobial symbionts of the fynbos legume Hypocalyptus sophoroides.</title>
        <authorList>
            <person name="Steenkamp E.T."/>
            <person name="Beukes C.W."/>
            <person name="Van Zyl E."/>
            <person name="Avontuur J."/>
            <person name="Chan W.Y."/>
            <person name="Hassen A."/>
            <person name="Palmer M."/>
            <person name="Mthombeni L."/>
            <person name="Phalane F."/>
            <person name="Sereme K."/>
            <person name="Venter S.N."/>
        </authorList>
    </citation>
    <scope>NUCLEOTIDE SEQUENCE [LARGE SCALE GENOMIC DNA]</scope>
    <source>
        <strain evidence="1 2">HC1.1ba</strain>
    </source>
</reference>
<protein>
    <submittedName>
        <fullName evidence="1">Uncharacterized protein</fullName>
    </submittedName>
</protein>
<sequence length="64" mass="6983">MTPRIGHGVDLHTSFDGWIVESEVLGINELNAKIVVDGAEQSRNALRHMVLGSAKPDVWAFAEP</sequence>
<gene>
    <name evidence="1" type="ORF">BZM27_42970</name>
</gene>
<proteinExistence type="predicted"/>
<comment type="caution">
    <text evidence="1">The sequence shown here is derived from an EMBL/GenBank/DDBJ whole genome shotgun (WGS) entry which is preliminary data.</text>
</comment>
<dbReference type="EMBL" id="MWML01000284">
    <property type="protein sequence ID" value="TCG04142.1"/>
    <property type="molecule type" value="Genomic_DNA"/>
</dbReference>
<evidence type="ECO:0000313" key="1">
    <source>
        <dbReference type="EMBL" id="TCG04142.1"/>
    </source>
</evidence>
<keyword evidence="2" id="KW-1185">Reference proteome</keyword>
<dbReference type="AlphaFoldDB" id="A0A4R0X5R6"/>
<accession>A0A4R0X5R6</accession>
<evidence type="ECO:0000313" key="2">
    <source>
        <dbReference type="Proteomes" id="UP000294200"/>
    </source>
</evidence>
<organism evidence="1 2">
    <name type="scientific">Paraburkholderia steynii</name>
    <dbReference type="NCBI Taxonomy" id="1245441"/>
    <lineage>
        <taxon>Bacteria</taxon>
        <taxon>Pseudomonadati</taxon>
        <taxon>Pseudomonadota</taxon>
        <taxon>Betaproteobacteria</taxon>
        <taxon>Burkholderiales</taxon>
        <taxon>Burkholderiaceae</taxon>
        <taxon>Paraburkholderia</taxon>
    </lineage>
</organism>
<name>A0A4R0X5R6_9BURK</name>